<gene>
    <name evidence="6" type="ORF">GUJ93_ZPchr0010g9968</name>
</gene>
<dbReference type="PANTHER" id="PTHR10209">
    <property type="entry name" value="OXIDOREDUCTASE, 2OG-FE II OXYGENASE FAMILY PROTEIN"/>
    <property type="match status" value="1"/>
</dbReference>
<dbReference type="InterPro" id="IPR026992">
    <property type="entry name" value="DIOX_N"/>
</dbReference>
<proteinExistence type="predicted"/>
<dbReference type="GO" id="GO:0016491">
    <property type="term" value="F:oxidoreductase activity"/>
    <property type="evidence" value="ECO:0007669"/>
    <property type="project" value="UniProtKB-KW"/>
</dbReference>
<accession>A0A8J5VVW5</accession>
<dbReference type="PANTHER" id="PTHR10209:SF590">
    <property type="entry name" value="2-OXOGLUTARATE (2OG) AND FE(II)-DEPENDENT OXYGENASE SUPERFAMILY PROTEIN"/>
    <property type="match status" value="1"/>
</dbReference>
<keyword evidence="7" id="KW-1185">Reference proteome</keyword>
<keyword evidence="2" id="KW-0560">Oxidoreductase</keyword>
<feature type="compositionally biased region" description="Pro residues" evidence="4">
    <location>
        <begin position="135"/>
        <end position="146"/>
    </location>
</feature>
<reference evidence="6" key="1">
    <citation type="journal article" date="2021" name="bioRxiv">
        <title>Whole Genome Assembly and Annotation of Northern Wild Rice, Zizania palustris L., Supports a Whole Genome Duplication in the Zizania Genus.</title>
        <authorList>
            <person name="Haas M."/>
            <person name="Kono T."/>
            <person name="Macchietto M."/>
            <person name="Millas R."/>
            <person name="McGilp L."/>
            <person name="Shao M."/>
            <person name="Duquette J."/>
            <person name="Hirsch C.N."/>
            <person name="Kimball J."/>
        </authorList>
    </citation>
    <scope>NUCLEOTIDE SEQUENCE</scope>
    <source>
        <tissue evidence="6">Fresh leaf tissue</tissue>
    </source>
</reference>
<evidence type="ECO:0000256" key="4">
    <source>
        <dbReference type="SAM" id="MobiDB-lite"/>
    </source>
</evidence>
<reference evidence="6" key="2">
    <citation type="submission" date="2021-02" db="EMBL/GenBank/DDBJ databases">
        <authorList>
            <person name="Kimball J.A."/>
            <person name="Haas M.W."/>
            <person name="Macchietto M."/>
            <person name="Kono T."/>
            <person name="Duquette J."/>
            <person name="Shao M."/>
        </authorList>
    </citation>
    <scope>NUCLEOTIDE SEQUENCE</scope>
    <source>
        <tissue evidence="6">Fresh leaf tissue</tissue>
    </source>
</reference>
<dbReference type="GO" id="GO:0046872">
    <property type="term" value="F:metal ion binding"/>
    <property type="evidence" value="ECO:0007669"/>
    <property type="project" value="UniProtKB-KW"/>
</dbReference>
<sequence>MAARNRRSLDLPVVDLASPDLGATVESVRKACVDSGFFYVVSHGIKDGLLEKVFVESRKLFELPLEEKMALRRNSYHRGYTPPYAEKLDASSKFEGPNDVSLRRPRVRSLSSPKPESEVRSPLTKPIPRIARLAPPEPFRAKPPGPLRSHPEPSLQDPSGPLQSQASRAPPIPFEALSGASWSPLRQLVWSPLRSPPRGPLRSALRSLLRCLHLKKSGKYSEPEEISKHRYSVKPTGAPLPLVCCIPTP</sequence>
<evidence type="ECO:0000256" key="1">
    <source>
        <dbReference type="ARBA" id="ARBA00022723"/>
    </source>
</evidence>
<feature type="region of interest" description="Disordered" evidence="4">
    <location>
        <begin position="87"/>
        <end position="169"/>
    </location>
</feature>
<dbReference type="Pfam" id="PF14226">
    <property type="entry name" value="DIOX_N"/>
    <property type="match status" value="1"/>
</dbReference>
<dbReference type="AlphaFoldDB" id="A0A8J5VVW5"/>
<feature type="domain" description="Non-haem dioxygenase N-terminal" evidence="5">
    <location>
        <begin position="11"/>
        <end position="90"/>
    </location>
</feature>
<keyword evidence="3" id="KW-0408">Iron</keyword>
<evidence type="ECO:0000313" key="6">
    <source>
        <dbReference type="EMBL" id="KAG8084090.1"/>
    </source>
</evidence>
<evidence type="ECO:0000259" key="5">
    <source>
        <dbReference type="Pfam" id="PF14226"/>
    </source>
</evidence>
<protein>
    <recommendedName>
        <fullName evidence="5">Non-haem dioxygenase N-terminal domain-containing protein</fullName>
    </recommendedName>
</protein>
<keyword evidence="1" id="KW-0479">Metal-binding</keyword>
<evidence type="ECO:0000313" key="7">
    <source>
        <dbReference type="Proteomes" id="UP000729402"/>
    </source>
</evidence>
<dbReference type="OrthoDB" id="288590at2759"/>
<organism evidence="6 7">
    <name type="scientific">Zizania palustris</name>
    <name type="common">Northern wild rice</name>
    <dbReference type="NCBI Taxonomy" id="103762"/>
    <lineage>
        <taxon>Eukaryota</taxon>
        <taxon>Viridiplantae</taxon>
        <taxon>Streptophyta</taxon>
        <taxon>Embryophyta</taxon>
        <taxon>Tracheophyta</taxon>
        <taxon>Spermatophyta</taxon>
        <taxon>Magnoliopsida</taxon>
        <taxon>Liliopsida</taxon>
        <taxon>Poales</taxon>
        <taxon>Poaceae</taxon>
        <taxon>BOP clade</taxon>
        <taxon>Oryzoideae</taxon>
        <taxon>Oryzeae</taxon>
        <taxon>Zizaniinae</taxon>
        <taxon>Zizania</taxon>
    </lineage>
</organism>
<dbReference type="EMBL" id="JAAALK010000082">
    <property type="protein sequence ID" value="KAG8084090.1"/>
    <property type="molecule type" value="Genomic_DNA"/>
</dbReference>
<dbReference type="Proteomes" id="UP000729402">
    <property type="component" value="Unassembled WGS sequence"/>
</dbReference>
<evidence type="ECO:0000256" key="2">
    <source>
        <dbReference type="ARBA" id="ARBA00023002"/>
    </source>
</evidence>
<evidence type="ECO:0000256" key="3">
    <source>
        <dbReference type="ARBA" id="ARBA00023004"/>
    </source>
</evidence>
<comment type="caution">
    <text evidence="6">The sequence shown here is derived from an EMBL/GenBank/DDBJ whole genome shotgun (WGS) entry which is preliminary data.</text>
</comment>
<name>A0A8J5VVW5_ZIZPA</name>